<evidence type="ECO:0000313" key="13">
    <source>
        <dbReference type="EMBL" id="OGL44570.1"/>
    </source>
</evidence>
<gene>
    <name evidence="11" type="primary">pyrH</name>
    <name evidence="13" type="ORF">A2161_01880</name>
</gene>
<dbReference type="GO" id="GO:0005737">
    <property type="term" value="C:cytoplasm"/>
    <property type="evidence" value="ECO:0007669"/>
    <property type="project" value="UniProtKB-SubCell"/>
</dbReference>
<feature type="binding site" evidence="11">
    <location>
        <begin position="138"/>
        <end position="145"/>
    </location>
    <ligand>
        <name>UMP</name>
        <dbReference type="ChEBI" id="CHEBI:57865"/>
    </ligand>
</feature>
<dbReference type="SUPFAM" id="SSF53633">
    <property type="entry name" value="Carbamate kinase-like"/>
    <property type="match status" value="1"/>
</dbReference>
<evidence type="ECO:0000256" key="3">
    <source>
        <dbReference type="ARBA" id="ARBA00007614"/>
    </source>
</evidence>
<dbReference type="PANTHER" id="PTHR42833">
    <property type="entry name" value="URIDYLATE KINASE"/>
    <property type="match status" value="1"/>
</dbReference>
<evidence type="ECO:0000256" key="10">
    <source>
        <dbReference type="ARBA" id="ARBA00047767"/>
    </source>
</evidence>
<dbReference type="Pfam" id="PF00696">
    <property type="entry name" value="AA_kinase"/>
    <property type="match status" value="1"/>
</dbReference>
<dbReference type="NCBIfam" id="TIGR02075">
    <property type="entry name" value="pyrH_bact"/>
    <property type="match status" value="1"/>
</dbReference>
<evidence type="ECO:0000256" key="2">
    <source>
        <dbReference type="ARBA" id="ARBA00004791"/>
    </source>
</evidence>
<evidence type="ECO:0000256" key="11">
    <source>
        <dbReference type="HAMAP-Rule" id="MF_01220"/>
    </source>
</evidence>
<comment type="pathway">
    <text evidence="2 11">Pyrimidine metabolism; CTP biosynthesis via de novo pathway; UDP from UMP (UMPK route): step 1/1.</text>
</comment>
<feature type="domain" description="Aspartate/glutamate/uridylate kinase" evidence="12">
    <location>
        <begin position="11"/>
        <end position="219"/>
    </location>
</feature>
<evidence type="ECO:0000256" key="9">
    <source>
        <dbReference type="ARBA" id="ARBA00022975"/>
    </source>
</evidence>
<feature type="binding site" evidence="11">
    <location>
        <position position="57"/>
    </location>
    <ligand>
        <name>UMP</name>
        <dbReference type="ChEBI" id="CHEBI:57865"/>
    </ligand>
</feature>
<dbReference type="PANTHER" id="PTHR42833:SF4">
    <property type="entry name" value="URIDYLATE KINASE PUMPKIN, CHLOROPLASTIC"/>
    <property type="match status" value="1"/>
</dbReference>
<feature type="binding site" evidence="11">
    <location>
        <position position="62"/>
    </location>
    <ligand>
        <name>ATP</name>
        <dbReference type="ChEBI" id="CHEBI:30616"/>
    </ligand>
</feature>
<dbReference type="Proteomes" id="UP000179266">
    <property type="component" value="Unassembled WGS sequence"/>
</dbReference>
<evidence type="ECO:0000256" key="5">
    <source>
        <dbReference type="ARBA" id="ARBA00022679"/>
    </source>
</evidence>
<comment type="caution">
    <text evidence="11">Lacks conserved residue(s) required for the propagation of feature annotation.</text>
</comment>
<feature type="binding site" evidence="11">
    <location>
        <position position="77"/>
    </location>
    <ligand>
        <name>UMP</name>
        <dbReference type="ChEBI" id="CHEBI:57865"/>
    </ligand>
</feature>
<dbReference type="PIRSF" id="PIRSF005650">
    <property type="entry name" value="Uridylate_kin"/>
    <property type="match status" value="1"/>
</dbReference>
<feature type="binding site" evidence="11">
    <location>
        <begin position="15"/>
        <end position="18"/>
    </location>
    <ligand>
        <name>ATP</name>
        <dbReference type="ChEBI" id="CHEBI:30616"/>
    </ligand>
</feature>
<feature type="binding site" evidence="11">
    <location>
        <position position="171"/>
    </location>
    <ligand>
        <name>ATP</name>
        <dbReference type="ChEBI" id="CHEBI:30616"/>
    </ligand>
</feature>
<evidence type="ECO:0000259" key="12">
    <source>
        <dbReference type="Pfam" id="PF00696"/>
    </source>
</evidence>
<evidence type="ECO:0000256" key="6">
    <source>
        <dbReference type="ARBA" id="ARBA00022741"/>
    </source>
</evidence>
<comment type="activity regulation">
    <text evidence="11">Inhibited by UTP.</text>
</comment>
<keyword evidence="5 11" id="KW-0808">Transferase</keyword>
<keyword evidence="8 11" id="KW-0067">ATP-binding</keyword>
<dbReference type="GO" id="GO:0044210">
    <property type="term" value="P:'de novo' CTP biosynthetic process"/>
    <property type="evidence" value="ECO:0007669"/>
    <property type="project" value="UniProtKB-UniRule"/>
</dbReference>
<comment type="subcellular location">
    <subcellularLocation>
        <location evidence="1 11">Cytoplasm</location>
    </subcellularLocation>
</comment>
<dbReference type="Gene3D" id="3.40.1160.10">
    <property type="entry name" value="Acetylglutamate kinase-like"/>
    <property type="match status" value="1"/>
</dbReference>
<dbReference type="InterPro" id="IPR036393">
    <property type="entry name" value="AceGlu_kinase-like_sf"/>
</dbReference>
<evidence type="ECO:0000256" key="4">
    <source>
        <dbReference type="ARBA" id="ARBA00022490"/>
    </source>
</evidence>
<keyword evidence="6 11" id="KW-0547">Nucleotide-binding</keyword>
<dbReference type="HAMAP" id="MF_01220_B">
    <property type="entry name" value="PyrH_B"/>
    <property type="match status" value="1"/>
</dbReference>
<keyword evidence="7 11" id="KW-0418">Kinase</keyword>
<keyword evidence="4 11" id="KW-0963">Cytoplasm</keyword>
<dbReference type="InterPro" id="IPR015963">
    <property type="entry name" value="Uridylate_kinase_bac"/>
</dbReference>
<evidence type="ECO:0000256" key="1">
    <source>
        <dbReference type="ARBA" id="ARBA00004496"/>
    </source>
</evidence>
<feature type="binding site" evidence="11">
    <location>
        <position position="165"/>
    </location>
    <ligand>
        <name>ATP</name>
        <dbReference type="ChEBI" id="CHEBI:30616"/>
    </ligand>
</feature>
<organism evidence="13 14">
    <name type="scientific">Candidatus Schekmanbacteria bacterium RBG_13_48_7</name>
    <dbReference type="NCBI Taxonomy" id="1817878"/>
    <lineage>
        <taxon>Bacteria</taxon>
        <taxon>Candidatus Schekmaniibacteriota</taxon>
    </lineage>
</organism>
<protein>
    <recommendedName>
        <fullName evidence="11">Uridylate kinase</fullName>
        <shortName evidence="11">UK</shortName>
        <ecNumber evidence="11">2.7.4.22</ecNumber>
    </recommendedName>
    <alternativeName>
        <fullName evidence="11">Uridine monophosphate kinase</fullName>
        <shortName evidence="11">UMP kinase</shortName>
        <shortName evidence="11">UMPK</shortName>
    </alternativeName>
</protein>
<dbReference type="FunFam" id="3.40.1160.10:FF:000001">
    <property type="entry name" value="Uridylate kinase"/>
    <property type="match status" value="1"/>
</dbReference>
<dbReference type="InterPro" id="IPR001048">
    <property type="entry name" value="Asp/Glu/Uridylate_kinase"/>
</dbReference>
<reference evidence="13 14" key="1">
    <citation type="journal article" date="2016" name="Nat. Commun.">
        <title>Thousands of microbial genomes shed light on interconnected biogeochemical processes in an aquifer system.</title>
        <authorList>
            <person name="Anantharaman K."/>
            <person name="Brown C.T."/>
            <person name="Hug L.A."/>
            <person name="Sharon I."/>
            <person name="Castelle C.J."/>
            <person name="Probst A.J."/>
            <person name="Thomas B.C."/>
            <person name="Singh A."/>
            <person name="Wilkins M.J."/>
            <person name="Karaoz U."/>
            <person name="Brodie E.L."/>
            <person name="Williams K.H."/>
            <person name="Hubbard S.S."/>
            <person name="Banfield J.F."/>
        </authorList>
    </citation>
    <scope>NUCLEOTIDE SEQUENCE [LARGE SCALE GENOMIC DNA]</scope>
</reference>
<comment type="catalytic activity">
    <reaction evidence="10 11">
        <text>UMP + ATP = UDP + ADP</text>
        <dbReference type="Rhea" id="RHEA:24400"/>
        <dbReference type="ChEBI" id="CHEBI:30616"/>
        <dbReference type="ChEBI" id="CHEBI:57865"/>
        <dbReference type="ChEBI" id="CHEBI:58223"/>
        <dbReference type="ChEBI" id="CHEBI:456216"/>
        <dbReference type="EC" id="2.7.4.22"/>
    </reaction>
</comment>
<comment type="caution">
    <text evidence="13">The sequence shown here is derived from an EMBL/GenBank/DDBJ whole genome shotgun (WGS) entry which is preliminary data.</text>
</comment>
<sequence length="244" mass="26864">MSEEEKPIFHRVLLKLSGQVFLGEQQFGIDPQVMSSISSDIAEINKLGVQITIVIGGGNFLRGITEQEKGVNRVIADYMGMLATVINSLALQDSLEKLGVITRVLTAIEMHELAEPYIRRRAIRHLEKGRVVIFAGGTGNPFFSTDTAAALRAAEMSVDLIMKATKVDGIYDCDPEKNEDAQLINELTHFDVLQKGLKAMDATAVSLCMDNDIPIVVFNMTSKGNIKRIIMGEKIGTLVREKRS</sequence>
<dbReference type="InterPro" id="IPR011817">
    <property type="entry name" value="Uridylate_kinase"/>
</dbReference>
<dbReference type="AlphaFoldDB" id="A0A1F7RT75"/>
<dbReference type="GO" id="GO:0005524">
    <property type="term" value="F:ATP binding"/>
    <property type="evidence" value="ECO:0007669"/>
    <property type="project" value="UniProtKB-KW"/>
</dbReference>
<dbReference type="EMBL" id="MGDD01000218">
    <property type="protein sequence ID" value="OGL44570.1"/>
    <property type="molecule type" value="Genomic_DNA"/>
</dbReference>
<evidence type="ECO:0000313" key="14">
    <source>
        <dbReference type="Proteomes" id="UP000179266"/>
    </source>
</evidence>
<dbReference type="GO" id="GO:0006225">
    <property type="term" value="P:UDP biosynthetic process"/>
    <property type="evidence" value="ECO:0007669"/>
    <property type="project" value="TreeGrafter"/>
</dbReference>
<name>A0A1F7RT75_9BACT</name>
<dbReference type="CDD" id="cd04254">
    <property type="entry name" value="AAK_UMPK-PyrH-Ec"/>
    <property type="match status" value="1"/>
</dbReference>
<comment type="function">
    <text evidence="11">Catalyzes the reversible phosphorylation of UMP to UDP.</text>
</comment>
<evidence type="ECO:0000256" key="8">
    <source>
        <dbReference type="ARBA" id="ARBA00022840"/>
    </source>
</evidence>
<dbReference type="UniPathway" id="UPA00159">
    <property type="reaction ID" value="UER00275"/>
</dbReference>
<feature type="binding site" evidence="11">
    <location>
        <position position="174"/>
    </location>
    <ligand>
        <name>ATP</name>
        <dbReference type="ChEBI" id="CHEBI:30616"/>
    </ligand>
</feature>
<keyword evidence="9 11" id="KW-0665">Pyrimidine biosynthesis</keyword>
<dbReference type="GO" id="GO:0033862">
    <property type="term" value="F:UMP kinase activity"/>
    <property type="evidence" value="ECO:0007669"/>
    <property type="project" value="UniProtKB-EC"/>
</dbReference>
<comment type="subunit">
    <text evidence="11">Homohexamer.</text>
</comment>
<evidence type="ECO:0000256" key="7">
    <source>
        <dbReference type="ARBA" id="ARBA00022777"/>
    </source>
</evidence>
<proteinExistence type="inferred from homology"/>
<comment type="similarity">
    <text evidence="3 11">Belongs to the UMP kinase family.</text>
</comment>
<feature type="binding site" evidence="11">
    <location>
        <position position="58"/>
    </location>
    <ligand>
        <name>ATP</name>
        <dbReference type="ChEBI" id="CHEBI:30616"/>
    </ligand>
</feature>
<dbReference type="EC" id="2.7.4.22" evidence="11"/>
<accession>A0A1F7RT75</accession>